<keyword evidence="2 5" id="KW-0863">Zinc-finger</keyword>
<dbReference type="PANTHER" id="PTHR47577">
    <property type="entry name" value="THAP DOMAIN-CONTAINING PROTEIN 6"/>
    <property type="match status" value="1"/>
</dbReference>
<organism evidence="9 10">
    <name type="scientific">Frankliniella fusca</name>
    <dbReference type="NCBI Taxonomy" id="407009"/>
    <lineage>
        <taxon>Eukaryota</taxon>
        <taxon>Metazoa</taxon>
        <taxon>Ecdysozoa</taxon>
        <taxon>Arthropoda</taxon>
        <taxon>Hexapoda</taxon>
        <taxon>Insecta</taxon>
        <taxon>Pterygota</taxon>
        <taxon>Neoptera</taxon>
        <taxon>Paraneoptera</taxon>
        <taxon>Thysanoptera</taxon>
        <taxon>Terebrantia</taxon>
        <taxon>Thripoidea</taxon>
        <taxon>Thripidae</taxon>
        <taxon>Frankliniella</taxon>
    </lineage>
</organism>
<evidence type="ECO:0000313" key="9">
    <source>
        <dbReference type="EMBL" id="KAK3924578.1"/>
    </source>
</evidence>
<dbReference type="GO" id="GO:0003677">
    <property type="term" value="F:DNA binding"/>
    <property type="evidence" value="ECO:0007669"/>
    <property type="project" value="UniProtKB-UniRule"/>
</dbReference>
<evidence type="ECO:0000256" key="2">
    <source>
        <dbReference type="ARBA" id="ARBA00022771"/>
    </source>
</evidence>
<dbReference type="InterPro" id="IPR006612">
    <property type="entry name" value="THAP_Znf"/>
</dbReference>
<feature type="domain" description="THAP-type" evidence="8">
    <location>
        <begin position="1"/>
        <end position="72"/>
    </location>
</feature>
<dbReference type="PANTHER" id="PTHR47577:SF2">
    <property type="entry name" value="THAP DOMAIN CONTAINING 9"/>
    <property type="match status" value="1"/>
</dbReference>
<reference evidence="9" key="2">
    <citation type="journal article" date="2023" name="BMC Genomics">
        <title>Pest status, molecular evolution, and epigenetic factors derived from the genome assembly of Frankliniella fusca, a thysanopteran phytovirus vector.</title>
        <authorList>
            <person name="Catto M.A."/>
            <person name="Labadie P.E."/>
            <person name="Jacobson A.L."/>
            <person name="Kennedy G.G."/>
            <person name="Srinivasan R."/>
            <person name="Hunt B.G."/>
        </authorList>
    </citation>
    <scope>NUCLEOTIDE SEQUENCE</scope>
    <source>
        <strain evidence="9">PL_HMW_Pooled</strain>
    </source>
</reference>
<keyword evidence="3" id="KW-0862">Zinc</keyword>
<sequence>MMWVTNKDLFQEWEKRISRGGGFKLSNKNTVCELHFEPKFIECTENLTINGKLVTVPLDKKRLTKDAIPTIFENYPSYKNVKAPSKRKNPSERSSKSLPTSCKRKKTVAAETDTELIIEENFSKVQDILIAEEEVIDFLCDEPLSLLETILKDPDIVERPNHNWLIHKGPNFINYVCVNDVIQIDRYIKIRKGSSNPEVYLWQKRIMESSVATTLEDLTDLLREVDSLRACPGTGRNDWERSDKCATYLAPGGSKMRLPPRCFECAKKRSVAAKRVRRQITTKFNREKKNLEKRQQKALLKRKVARRDSKINKVLKKLENAIEQCALVKKEKVQEYIKNFPPKWQQVILSCINAARAKTPNGRRYSLNWVYECQMLRIKSLALYKKMCRDNFLPLPSLRTLQRYMRRLKPAYGFQETTFEMLKEKSPLMTEAERHCALLIDEMKLTEGQKDVPGDHALTFMLQGFQGQYFQTLSAHLSKGAVKGDALAKLILEAVRMTEAAGFFIDVVVTDAASWNRNMWMQFGLKKMPHEKQGSKKRYTFDDDEDDNDNDENFDFELAYPCRRKERKRKPKKPQSKKKTRTQEDVVDLGQAEASCIHPLDDNRRVWFVSDFPHLIKSIKQRIVNAEDIQTPDGKVKLNHWAIVVKEDDKKGIKVAPKLSAAHFQSESYSTMSFKLAFSFFSEQAATAMLHYKRLGVAGMEDCDATVKFIRRVNVLIDSMNSNTRKYGLKEEILEDDVFFDPPICPECNLTHDENTPQRRRSSRQVIEDFLAYLQTWETSSITRDKRLTANAAHGLRVTLTTALEISSYLIKNVGYEYFMTRRLNQDALEHFFGEVRQGCGAHGHPDPWQFIQIYRLMSFKNLVKPPRGSNVTGGDMLNALLSMPDAKSEENLKRQIELEKQIDEALDTGESISSPFNDHTYYENLTIDQGAIRFFGGYVARKLRRSTCAKSCEDCFKCVTAPQSQPLREDDDIIHGRSQGYLLIPSDGLMAIIEKLETAVLEVFQLSHLHEDLIFEVAESVKRKKYDEIGCNIHKRELAKATISFYMTTRLIFACEEYNKRLSANAKKKSKAKHQMKMFMLTC</sequence>
<keyword evidence="1" id="KW-0479">Metal-binding</keyword>
<feature type="coiled-coil region" evidence="6">
    <location>
        <begin position="288"/>
        <end position="335"/>
    </location>
</feature>
<evidence type="ECO:0000259" key="8">
    <source>
        <dbReference type="PROSITE" id="PS50950"/>
    </source>
</evidence>
<dbReference type="InterPro" id="IPR048367">
    <property type="entry name" value="TNP-like_RNaseH_C"/>
</dbReference>
<evidence type="ECO:0000256" key="6">
    <source>
        <dbReference type="SAM" id="Coils"/>
    </source>
</evidence>
<feature type="compositionally biased region" description="Basic residues" evidence="7">
    <location>
        <begin position="565"/>
        <end position="580"/>
    </location>
</feature>
<reference evidence="9" key="1">
    <citation type="submission" date="2021-07" db="EMBL/GenBank/DDBJ databases">
        <authorList>
            <person name="Catto M.A."/>
            <person name="Jacobson A."/>
            <person name="Kennedy G."/>
            <person name="Labadie P."/>
            <person name="Hunt B.G."/>
            <person name="Srinivasan R."/>
        </authorList>
    </citation>
    <scope>NUCLEOTIDE SEQUENCE</scope>
    <source>
        <strain evidence="9">PL_HMW_Pooled</strain>
        <tissue evidence="9">Head</tissue>
    </source>
</reference>
<dbReference type="GO" id="GO:0008270">
    <property type="term" value="F:zinc ion binding"/>
    <property type="evidence" value="ECO:0007669"/>
    <property type="project" value="UniProtKB-KW"/>
</dbReference>
<protein>
    <submittedName>
        <fullName evidence="9">Transposable element P transposase</fullName>
    </submittedName>
</protein>
<evidence type="ECO:0000313" key="10">
    <source>
        <dbReference type="Proteomes" id="UP001219518"/>
    </source>
</evidence>
<dbReference type="Pfam" id="PF05485">
    <property type="entry name" value="THAP"/>
    <property type="match status" value="1"/>
</dbReference>
<feature type="region of interest" description="Disordered" evidence="7">
    <location>
        <begin position="81"/>
        <end position="104"/>
    </location>
</feature>
<name>A0AAE1HNT9_9NEOP</name>
<dbReference type="Proteomes" id="UP001219518">
    <property type="component" value="Unassembled WGS sequence"/>
</dbReference>
<keyword evidence="10" id="KW-1185">Reference proteome</keyword>
<dbReference type="Pfam" id="PF21787">
    <property type="entry name" value="TNP-like_RNaseH_N"/>
    <property type="match status" value="1"/>
</dbReference>
<dbReference type="Pfam" id="PF21789">
    <property type="entry name" value="TNP-like_RNaseH_C"/>
    <property type="match status" value="1"/>
</dbReference>
<keyword evidence="4 5" id="KW-0238">DNA-binding</keyword>
<feature type="region of interest" description="Disordered" evidence="7">
    <location>
        <begin position="565"/>
        <end position="585"/>
    </location>
</feature>
<evidence type="ECO:0000256" key="5">
    <source>
        <dbReference type="PROSITE-ProRule" id="PRU00309"/>
    </source>
</evidence>
<comment type="caution">
    <text evidence="9">The sequence shown here is derived from an EMBL/GenBank/DDBJ whole genome shotgun (WGS) entry which is preliminary data.</text>
</comment>
<dbReference type="SMART" id="SM00692">
    <property type="entry name" value="DM3"/>
    <property type="match status" value="1"/>
</dbReference>
<dbReference type="EMBL" id="JAHWGI010001195">
    <property type="protein sequence ID" value="KAK3924578.1"/>
    <property type="molecule type" value="Genomic_DNA"/>
</dbReference>
<evidence type="ECO:0000256" key="3">
    <source>
        <dbReference type="ARBA" id="ARBA00022833"/>
    </source>
</evidence>
<proteinExistence type="predicted"/>
<evidence type="ECO:0000256" key="4">
    <source>
        <dbReference type="ARBA" id="ARBA00023125"/>
    </source>
</evidence>
<gene>
    <name evidence="9" type="ORF">KUF71_012711</name>
</gene>
<dbReference type="PROSITE" id="PS50950">
    <property type="entry name" value="ZF_THAP"/>
    <property type="match status" value="1"/>
</dbReference>
<dbReference type="Pfam" id="PF21788">
    <property type="entry name" value="TNP-like_GBD"/>
    <property type="match status" value="1"/>
</dbReference>
<evidence type="ECO:0000256" key="7">
    <source>
        <dbReference type="SAM" id="MobiDB-lite"/>
    </source>
</evidence>
<accession>A0AAE1HNT9</accession>
<dbReference type="InterPro" id="IPR048365">
    <property type="entry name" value="TNP-like_RNaseH_N"/>
</dbReference>
<dbReference type="AlphaFoldDB" id="A0AAE1HNT9"/>
<dbReference type="InterPro" id="IPR048366">
    <property type="entry name" value="TNP-like_GBD"/>
</dbReference>
<evidence type="ECO:0000256" key="1">
    <source>
        <dbReference type="ARBA" id="ARBA00022723"/>
    </source>
</evidence>
<keyword evidence="6" id="KW-0175">Coiled coil</keyword>